<dbReference type="Gene3D" id="2.30.110.10">
    <property type="entry name" value="Electron Transport, Fmn-binding Protein, Chain A"/>
    <property type="match status" value="1"/>
</dbReference>
<organism evidence="2 3">
    <name type="scientific">Halolamina pelagica</name>
    <dbReference type="NCBI Taxonomy" id="699431"/>
    <lineage>
        <taxon>Archaea</taxon>
        <taxon>Methanobacteriati</taxon>
        <taxon>Methanobacteriota</taxon>
        <taxon>Stenosarchaea group</taxon>
        <taxon>Halobacteria</taxon>
        <taxon>Halobacteriales</taxon>
        <taxon>Haloferacaceae</taxon>
    </lineage>
</organism>
<dbReference type="Pfam" id="PF12900">
    <property type="entry name" value="Pyridox_ox_2"/>
    <property type="match status" value="1"/>
</dbReference>
<reference evidence="3" key="1">
    <citation type="submission" date="2013-11" db="EMBL/GenBank/DDBJ databases">
        <authorList>
            <person name="Hoang H.T."/>
            <person name="Killian M.L."/>
            <person name="Madson D.M."/>
            <person name="Arruda P.H.E."/>
            <person name="Sun D."/>
            <person name="Schwartz K.J."/>
            <person name="Yoon K."/>
        </authorList>
    </citation>
    <scope>NUCLEOTIDE SEQUENCE [LARGE SCALE GENOMIC DNA]</scope>
    <source>
        <strain evidence="3">CDK2</strain>
    </source>
</reference>
<dbReference type="OrthoDB" id="953at2157"/>
<dbReference type="Proteomes" id="UP000050535">
    <property type="component" value="Unassembled WGS sequence"/>
</dbReference>
<evidence type="ECO:0000313" key="2">
    <source>
        <dbReference type="EMBL" id="KPN30877.1"/>
    </source>
</evidence>
<gene>
    <name evidence="2" type="ORF">SY89_01617</name>
</gene>
<dbReference type="AlphaFoldDB" id="A0A0P7GPH9"/>
<sequence>MPLARETEMTREETDAFLGENETGVLSLAEGDDPYAAPVSYGYGAETGSFFFRLVSTPESEKRRFLDTSATARFVVYGDEGEEVYRSVVAEGTLTEIDPNELSVDQIEQYGEAKRPLFEIWGEPKDDLDIRLYEFETTNLTGRRTEVDRDA</sequence>
<feature type="compositionally biased region" description="Basic and acidic residues" evidence="1">
    <location>
        <begin position="1"/>
        <end position="14"/>
    </location>
</feature>
<dbReference type="InterPro" id="IPR012349">
    <property type="entry name" value="Split_barrel_FMN-bd"/>
</dbReference>
<name>A0A0P7GPH9_9EURY</name>
<feature type="region of interest" description="Disordered" evidence="1">
    <location>
        <begin position="1"/>
        <end position="21"/>
    </location>
</feature>
<comment type="caution">
    <text evidence="2">The sequence shown here is derived from an EMBL/GenBank/DDBJ whole genome shotgun (WGS) entry which is preliminary data.</text>
</comment>
<keyword evidence="3" id="KW-1185">Reference proteome</keyword>
<dbReference type="RefSeq" id="WP_054583690.1">
    <property type="nucleotide sequence ID" value="NZ_LGUC01000001.1"/>
</dbReference>
<dbReference type="STRING" id="699431.SY89_01617"/>
<accession>A0A0P7GPH9</accession>
<evidence type="ECO:0000256" key="1">
    <source>
        <dbReference type="SAM" id="MobiDB-lite"/>
    </source>
</evidence>
<proteinExistence type="predicted"/>
<evidence type="ECO:0000313" key="3">
    <source>
        <dbReference type="Proteomes" id="UP000050535"/>
    </source>
</evidence>
<dbReference type="InterPro" id="IPR024747">
    <property type="entry name" value="Pyridox_Oxase-rel"/>
</dbReference>
<dbReference type="SUPFAM" id="SSF50475">
    <property type="entry name" value="FMN-binding split barrel"/>
    <property type="match status" value="1"/>
</dbReference>
<dbReference type="EMBL" id="LGUC01000001">
    <property type="protein sequence ID" value="KPN30877.1"/>
    <property type="molecule type" value="Genomic_DNA"/>
</dbReference>
<protein>
    <submittedName>
        <fullName evidence="2">Putative flavin-nucleotide-binding protein</fullName>
    </submittedName>
</protein>
<dbReference type="PATRIC" id="fig|699431.3.peg.1656"/>